<proteinExistence type="predicted"/>
<accession>A0A5C2RRK8</accession>
<keyword evidence="2" id="KW-1185">Reference proteome</keyword>
<evidence type="ECO:0000313" key="1">
    <source>
        <dbReference type="EMBL" id="RPD53529.1"/>
    </source>
</evidence>
<sequence length="53" mass="6229">MIRYVRPPHVLQPAQYCNDMPCTAGCAPVRHIYRNLDRLHTRETIVSECNYIL</sequence>
<protein>
    <submittedName>
        <fullName evidence="1">Uncharacterized protein</fullName>
    </submittedName>
</protein>
<name>A0A5C2RRK8_9APHY</name>
<dbReference type="Proteomes" id="UP000313359">
    <property type="component" value="Unassembled WGS sequence"/>
</dbReference>
<dbReference type="EMBL" id="ML122320">
    <property type="protein sequence ID" value="RPD53529.1"/>
    <property type="molecule type" value="Genomic_DNA"/>
</dbReference>
<gene>
    <name evidence="1" type="ORF">L227DRAFT_397314</name>
</gene>
<organism evidence="1 2">
    <name type="scientific">Lentinus tigrinus ALCF2SS1-6</name>
    <dbReference type="NCBI Taxonomy" id="1328759"/>
    <lineage>
        <taxon>Eukaryota</taxon>
        <taxon>Fungi</taxon>
        <taxon>Dikarya</taxon>
        <taxon>Basidiomycota</taxon>
        <taxon>Agaricomycotina</taxon>
        <taxon>Agaricomycetes</taxon>
        <taxon>Polyporales</taxon>
        <taxon>Polyporaceae</taxon>
        <taxon>Lentinus</taxon>
    </lineage>
</organism>
<evidence type="ECO:0000313" key="2">
    <source>
        <dbReference type="Proteomes" id="UP000313359"/>
    </source>
</evidence>
<reference evidence="1" key="1">
    <citation type="journal article" date="2018" name="Genome Biol. Evol.">
        <title>Genomics and development of Lentinus tigrinus, a white-rot wood-decaying mushroom with dimorphic fruiting bodies.</title>
        <authorList>
            <person name="Wu B."/>
            <person name="Xu Z."/>
            <person name="Knudson A."/>
            <person name="Carlson A."/>
            <person name="Chen N."/>
            <person name="Kovaka S."/>
            <person name="LaButti K."/>
            <person name="Lipzen A."/>
            <person name="Pennachio C."/>
            <person name="Riley R."/>
            <person name="Schakwitz W."/>
            <person name="Umezawa K."/>
            <person name="Ohm R.A."/>
            <person name="Grigoriev I.V."/>
            <person name="Nagy L.G."/>
            <person name="Gibbons J."/>
            <person name="Hibbett D."/>
        </authorList>
    </citation>
    <scope>NUCLEOTIDE SEQUENCE [LARGE SCALE GENOMIC DNA]</scope>
    <source>
        <strain evidence="1">ALCF2SS1-6</strain>
    </source>
</reference>
<dbReference type="AlphaFoldDB" id="A0A5C2RRK8"/>